<reference evidence="3" key="1">
    <citation type="submission" date="2017-09" db="EMBL/GenBank/DDBJ databases">
        <title>Depth-based differentiation of microbial function through sediment-hosted aquifers and enrichment of novel symbionts in the deep terrestrial subsurface.</title>
        <authorList>
            <person name="Probst A.J."/>
            <person name="Ladd B."/>
            <person name="Jarett J.K."/>
            <person name="Geller-Mcgrath D.E."/>
            <person name="Sieber C.M.K."/>
            <person name="Emerson J.B."/>
            <person name="Anantharaman K."/>
            <person name="Thomas B.C."/>
            <person name="Malmstrom R."/>
            <person name="Stieglmeier M."/>
            <person name="Klingl A."/>
            <person name="Woyke T."/>
            <person name="Ryan C.M."/>
            <person name="Banfield J.F."/>
        </authorList>
    </citation>
    <scope>NUCLEOTIDE SEQUENCE [LARGE SCALE GENOMIC DNA]</scope>
</reference>
<gene>
    <name evidence="2" type="ORF">COU11_03780</name>
</gene>
<organism evidence="2 3">
    <name type="scientific">Candidatus Harrisonbacteria bacterium CG10_big_fil_rev_8_21_14_0_10_49_15</name>
    <dbReference type="NCBI Taxonomy" id="1974587"/>
    <lineage>
        <taxon>Bacteria</taxon>
        <taxon>Candidatus Harrisoniibacteriota</taxon>
    </lineage>
</organism>
<dbReference type="Pfam" id="PF07963">
    <property type="entry name" value="N_methyl"/>
    <property type="match status" value="1"/>
</dbReference>
<dbReference type="EMBL" id="PFBD01000025">
    <property type="protein sequence ID" value="PIR86798.1"/>
    <property type="molecule type" value="Genomic_DNA"/>
</dbReference>
<dbReference type="InterPro" id="IPR008969">
    <property type="entry name" value="CarboxyPept-like_regulatory"/>
</dbReference>
<dbReference type="SUPFAM" id="SSF49464">
    <property type="entry name" value="Carboxypeptidase regulatory domain-like"/>
    <property type="match status" value="1"/>
</dbReference>
<keyword evidence="1" id="KW-0812">Transmembrane</keyword>
<dbReference type="AlphaFoldDB" id="A0A2H0UK62"/>
<dbReference type="NCBIfam" id="TIGR02532">
    <property type="entry name" value="IV_pilin_GFxxxE"/>
    <property type="match status" value="1"/>
</dbReference>
<keyword evidence="1" id="KW-0472">Membrane</keyword>
<dbReference type="Proteomes" id="UP000229526">
    <property type="component" value="Unassembled WGS sequence"/>
</dbReference>
<dbReference type="PROSITE" id="PS00409">
    <property type="entry name" value="PROKAR_NTER_METHYL"/>
    <property type="match status" value="1"/>
</dbReference>
<evidence type="ECO:0008006" key="4">
    <source>
        <dbReference type="Google" id="ProtNLM"/>
    </source>
</evidence>
<keyword evidence="1" id="KW-1133">Transmembrane helix</keyword>
<evidence type="ECO:0000313" key="2">
    <source>
        <dbReference type="EMBL" id="PIR86798.1"/>
    </source>
</evidence>
<protein>
    <recommendedName>
        <fullName evidence="4">Carboxypeptidase regulatory-like domain-containing protein</fullName>
    </recommendedName>
</protein>
<accession>A0A2H0UK62</accession>
<sequence length="599" mass="65524">MKKILGKQIRTKHYVLSTQKGFTLIEVLMGISILMMITFGIYFTFGNVLEIINRTRDWTLARSLLDREIEFLRSLQYGDVGIVGGAPAGLLLQERTELYEAKEFTINAFVRNIDDAFDGTVEGDPADSAPADYKLVELQINCENCLNFKQMEFTTWVAPENLETTSSNGSLFINVFDANGEPVADADVRVENNLLDPTVTIIDSTDNAGQLKLIDIPPSVNGYEITVTKTGYSSAQTYLPDAPENPNPIQPHSTVSMQDVTLISFAIDKVSTIELTSQDHFCQAVSSVSFTNQGDRLIGSDPDVFLYDQPATTNSSGNKTISDLPWDVYDLAENSTAYDAAGWWPMVPLELNPDTTTELTYVLVPAASSSLVVTVLDGSTGLPITSPASVQLTKAGFSETKQTGEWSFGQTDWQGFQYITQDGLIDSEGIMGQLTLFGAGVYPTGTNSWLVSNAFDLGTPVTQFNSISWAPNPQPSQTSLWFQLASNNDQVTWMFVGPDGTANTYYTTPGQAVGLFHDGNQYLRYRILMNTLNASRTPMLTDMTVKFSSGCTPPAQAFWNGLSAGTYTITVTKSGFANATSSISVTSDWQEEQITLIPQ</sequence>
<feature type="transmembrane region" description="Helical" evidence="1">
    <location>
        <begin position="21"/>
        <end position="45"/>
    </location>
</feature>
<name>A0A2H0UK62_9BACT</name>
<evidence type="ECO:0000313" key="3">
    <source>
        <dbReference type="Proteomes" id="UP000229526"/>
    </source>
</evidence>
<proteinExistence type="predicted"/>
<comment type="caution">
    <text evidence="2">The sequence shown here is derived from an EMBL/GenBank/DDBJ whole genome shotgun (WGS) entry which is preliminary data.</text>
</comment>
<evidence type="ECO:0000256" key="1">
    <source>
        <dbReference type="SAM" id="Phobius"/>
    </source>
</evidence>
<dbReference type="Gene3D" id="2.60.40.1120">
    <property type="entry name" value="Carboxypeptidase-like, regulatory domain"/>
    <property type="match status" value="1"/>
</dbReference>
<dbReference type="InterPro" id="IPR012902">
    <property type="entry name" value="N_methyl_site"/>
</dbReference>